<feature type="compositionally biased region" description="Polar residues" evidence="1">
    <location>
        <begin position="480"/>
        <end position="493"/>
    </location>
</feature>
<dbReference type="InterPro" id="IPR049403">
    <property type="entry name" value="Ebp1_C"/>
</dbReference>
<evidence type="ECO:0000313" key="3">
    <source>
        <dbReference type="EMBL" id="BCR83846.1"/>
    </source>
</evidence>
<dbReference type="KEGG" id="ache:ACHE_11248A"/>
<feature type="region of interest" description="Disordered" evidence="1">
    <location>
        <begin position="1"/>
        <end position="27"/>
    </location>
</feature>
<organism evidence="3 4">
    <name type="scientific">Aspergillus chevalieri</name>
    <name type="common">Eurotium chevalieri</name>
    <dbReference type="NCBI Taxonomy" id="182096"/>
    <lineage>
        <taxon>Eukaryota</taxon>
        <taxon>Fungi</taxon>
        <taxon>Dikarya</taxon>
        <taxon>Ascomycota</taxon>
        <taxon>Pezizomycotina</taxon>
        <taxon>Eurotiomycetes</taxon>
        <taxon>Eurotiomycetidae</taxon>
        <taxon>Eurotiales</taxon>
        <taxon>Aspergillaceae</taxon>
        <taxon>Aspergillus</taxon>
        <taxon>Aspergillus subgen. Aspergillus</taxon>
    </lineage>
</organism>
<feature type="region of interest" description="Disordered" evidence="1">
    <location>
        <begin position="326"/>
        <end position="350"/>
    </location>
</feature>
<gene>
    <name evidence="3" type="ORF">ACHE_11248A</name>
</gene>
<keyword evidence="4" id="KW-1185">Reference proteome</keyword>
<feature type="compositionally biased region" description="Basic and acidic residues" evidence="1">
    <location>
        <begin position="238"/>
        <end position="249"/>
    </location>
</feature>
<proteinExistence type="predicted"/>
<reference evidence="3" key="1">
    <citation type="submission" date="2021-01" db="EMBL/GenBank/DDBJ databases">
        <authorList>
            <consortium name="Aspergillus chevalieri M1 genome sequencing consortium"/>
            <person name="Kazuki M."/>
            <person name="Futagami T."/>
        </authorList>
    </citation>
    <scope>NUCLEOTIDE SEQUENCE</scope>
    <source>
        <strain evidence="3">M1</strain>
    </source>
</reference>
<reference evidence="3" key="2">
    <citation type="submission" date="2021-02" db="EMBL/GenBank/DDBJ databases">
        <title>Aspergillus chevalieri M1 genome sequence.</title>
        <authorList>
            <person name="Kadooka C."/>
            <person name="Mori K."/>
            <person name="Futagami T."/>
        </authorList>
    </citation>
    <scope>NUCLEOTIDE SEQUENCE</scope>
    <source>
        <strain evidence="3">M1</strain>
    </source>
</reference>
<dbReference type="AlphaFoldDB" id="A0A7R7VFU8"/>
<feature type="compositionally biased region" description="Basic and acidic residues" evidence="1">
    <location>
        <begin position="168"/>
        <end position="180"/>
    </location>
</feature>
<evidence type="ECO:0000259" key="2">
    <source>
        <dbReference type="Pfam" id="PF21204"/>
    </source>
</evidence>
<dbReference type="Proteomes" id="UP000637239">
    <property type="component" value="Chromosome 1"/>
</dbReference>
<feature type="compositionally biased region" description="Low complexity" evidence="1">
    <location>
        <begin position="155"/>
        <end position="167"/>
    </location>
</feature>
<name>A0A7R7VFU8_ASPCH</name>
<dbReference type="EMBL" id="AP024416">
    <property type="protein sequence ID" value="BCR83846.1"/>
    <property type="molecule type" value="Genomic_DNA"/>
</dbReference>
<accession>A0A7R7VFU8</accession>
<dbReference type="GeneID" id="66978205"/>
<feature type="compositionally biased region" description="Basic and acidic residues" evidence="1">
    <location>
        <begin position="13"/>
        <end position="25"/>
    </location>
</feature>
<feature type="compositionally biased region" description="Polar residues" evidence="1">
    <location>
        <begin position="333"/>
        <end position="344"/>
    </location>
</feature>
<evidence type="ECO:0000313" key="4">
    <source>
        <dbReference type="Proteomes" id="UP000637239"/>
    </source>
</evidence>
<feature type="compositionally biased region" description="Basic and acidic residues" evidence="1">
    <location>
        <begin position="203"/>
        <end position="224"/>
    </location>
</feature>
<feature type="region of interest" description="Disordered" evidence="1">
    <location>
        <begin position="110"/>
        <end position="280"/>
    </location>
</feature>
<evidence type="ECO:0000256" key="1">
    <source>
        <dbReference type="SAM" id="MobiDB-lite"/>
    </source>
</evidence>
<feature type="domain" description="Ell binding protein Ebp1 C-terminal" evidence="2">
    <location>
        <begin position="528"/>
        <end position="699"/>
    </location>
</feature>
<feature type="compositionally biased region" description="Polar residues" evidence="1">
    <location>
        <begin position="119"/>
        <end position="131"/>
    </location>
</feature>
<feature type="region of interest" description="Disordered" evidence="1">
    <location>
        <begin position="397"/>
        <end position="498"/>
    </location>
</feature>
<dbReference type="Pfam" id="PF21204">
    <property type="entry name" value="Ebp1_C"/>
    <property type="match status" value="1"/>
</dbReference>
<protein>
    <recommendedName>
        <fullName evidence="2">Ell binding protein Ebp1 C-terminal domain-containing protein</fullName>
    </recommendedName>
</protein>
<sequence length="745" mass="82557">MAVDRPSPSTDNNFKDPESARERSFAPDQELIDQQLKYLKDEVLPFYPFLLTIPSDVPFRVGNHFINNWAVGDDGPFTLEEQQLQYMTFLTHHEGDSLLVAVGDWSDGTGSIMPDQRSRPQSVASTPSSGPTKKKISLTDYKNKWKSGASASPVAQEARSQSASASHALDDKPRASKLDIPRQNTHKPPNSTTTLPKSSSRPAFEKAGRKRPPDFEWEHSKSNDGKPSGICSPKKPRLSPDRSVDDRPNRPKSNGLPDLLSPTLPPTSDSLGLPQLLSPTLPPSIEKELASIHDESLAYGAPRKGSPTNFDKFTEDAARMSSNLNALPLDSARSPSLQRIQSRSPAAAPSKRQLIIKLRYGRANKKRVEALLKFSGKKKTGTSCSFIRKEGHHVSKTPLSDDVAEMSHRSEKKAKHVPSDPVLEKPQTPISMPRQQGKHKVTPIKEPKITSSRQMESINSEGKTPLTQGAKYPAGDSARRLSSPQTNSQPNRSRSYERRAWKEEYQKYGNLGRELKHAVERHTAKDSATAADKKVAAATALEAILCFILAFVADDQSKALARQIGDSSAWVSILAYWNVVKKISAPYPQLHSLCSILGAVSYDAIHALDLDRLAVSPLPGEHTSASTAGDASFTSEENNKNLKEFLELKTRLPKNYKESQRLWAEGMGGLSEDVLEREFPETWQSRSRRYSERGKQPLTPGDYSGGFFLPLGRTDTPLQIVRFGWSVLNEWCAKEGLNWRGRLDF</sequence>
<dbReference type="RefSeq" id="XP_043132368.1">
    <property type="nucleotide sequence ID" value="XM_043275796.1"/>
</dbReference>
<feature type="compositionally biased region" description="Polar residues" evidence="1">
    <location>
        <begin position="449"/>
        <end position="467"/>
    </location>
</feature>
<feature type="compositionally biased region" description="Polar residues" evidence="1">
    <location>
        <begin position="182"/>
        <end position="201"/>
    </location>
</feature>
<feature type="compositionally biased region" description="Low complexity" evidence="1">
    <location>
        <begin position="255"/>
        <end position="279"/>
    </location>
</feature>